<sequence>MKFGKRLLQESMQSNTEWAPFWLNYKRLKVHIKAVTCAAHHATNQRDISESKLEVAFFRDLQAELKKISLFYVAEEKRCSSRFHQLRSVRKSLKKRDKNEMSELLRLLLAFVHFYRDCIRLENFAVMNFQGFSKILKKHDKMTEYNTRYKYMRRKVNLMPFSSSPKLLQILYSTEVIFHEIERDVGMSSATSSMTLSNIPSAATVPSWKAHLSVAQSPMSFSRPRYTLSLPSMLPSLHIALSTQAASVPSLKPREQSVSNGYYYVGMGLA</sequence>
<dbReference type="InterPro" id="IPR004331">
    <property type="entry name" value="SPX_dom"/>
</dbReference>
<proteinExistence type="predicted"/>
<dbReference type="OrthoDB" id="6493944at2759"/>
<dbReference type="GO" id="GO:0016036">
    <property type="term" value="P:cellular response to phosphate starvation"/>
    <property type="evidence" value="ECO:0007669"/>
    <property type="project" value="InterPro"/>
</dbReference>
<dbReference type="Pfam" id="PF03105">
    <property type="entry name" value="SPX"/>
    <property type="match status" value="1"/>
</dbReference>
<accession>A0A0P1ABI7</accession>
<reference evidence="3" key="1">
    <citation type="submission" date="2014-09" db="EMBL/GenBank/DDBJ databases">
        <authorList>
            <person name="Sharma Rahul"/>
            <person name="Thines Marco"/>
        </authorList>
    </citation>
    <scope>NUCLEOTIDE SEQUENCE [LARGE SCALE GENOMIC DNA]</scope>
</reference>
<organism evidence="2 3">
    <name type="scientific">Plasmopara halstedii</name>
    <name type="common">Downy mildew of sunflower</name>
    <dbReference type="NCBI Taxonomy" id="4781"/>
    <lineage>
        <taxon>Eukaryota</taxon>
        <taxon>Sar</taxon>
        <taxon>Stramenopiles</taxon>
        <taxon>Oomycota</taxon>
        <taxon>Peronosporomycetes</taxon>
        <taxon>Peronosporales</taxon>
        <taxon>Peronosporaceae</taxon>
        <taxon>Plasmopara</taxon>
    </lineage>
</organism>
<dbReference type="EMBL" id="CCYD01000321">
    <property type="protein sequence ID" value="CEG38112.1"/>
    <property type="molecule type" value="Genomic_DNA"/>
</dbReference>
<dbReference type="OMA" id="LAFVHFY"/>
<evidence type="ECO:0000313" key="3">
    <source>
        <dbReference type="Proteomes" id="UP000054928"/>
    </source>
</evidence>
<dbReference type="CDD" id="cd14447">
    <property type="entry name" value="SPX"/>
    <property type="match status" value="1"/>
</dbReference>
<evidence type="ECO:0000259" key="1">
    <source>
        <dbReference type="PROSITE" id="PS51382"/>
    </source>
</evidence>
<dbReference type="STRING" id="4781.A0A0P1ABI7"/>
<keyword evidence="3" id="KW-1185">Reference proteome</keyword>
<name>A0A0P1ABI7_PLAHL</name>
<feature type="domain" description="SPX" evidence="1">
    <location>
        <begin position="1"/>
        <end position="153"/>
    </location>
</feature>
<dbReference type="Proteomes" id="UP000054928">
    <property type="component" value="Unassembled WGS sequence"/>
</dbReference>
<protein>
    <submittedName>
        <fullName evidence="2">Protein involved in vacuolar polyphosphate accumulation, contains SPX domain</fullName>
    </submittedName>
</protein>
<evidence type="ECO:0000313" key="2">
    <source>
        <dbReference type="EMBL" id="CEG38112.1"/>
    </source>
</evidence>
<dbReference type="RefSeq" id="XP_024574481.1">
    <property type="nucleotide sequence ID" value="XM_024723512.1"/>
</dbReference>
<dbReference type="InterPro" id="IPR031142">
    <property type="entry name" value="SPX_prot"/>
</dbReference>
<dbReference type="AlphaFoldDB" id="A0A0P1ABI7"/>
<dbReference type="PANTHER" id="PTHR45978:SF7">
    <property type="entry name" value="SPX DOMAIN-CONTAINING PROTEIN 4"/>
    <property type="match status" value="1"/>
</dbReference>
<dbReference type="PROSITE" id="PS51382">
    <property type="entry name" value="SPX"/>
    <property type="match status" value="1"/>
</dbReference>
<dbReference type="GeneID" id="36403261"/>
<dbReference type="PANTHER" id="PTHR45978">
    <property type="entry name" value="SPX DOMAIN-CONTAINING PROTEIN 3"/>
    <property type="match status" value="1"/>
</dbReference>